<dbReference type="PANTHER" id="PTHR10556:SF28">
    <property type="entry name" value="VERY-LONG-CHAIN ENOYL-COA REDUCTASE"/>
    <property type="match status" value="1"/>
</dbReference>
<feature type="domain" description="Ubiquitin-like" evidence="11">
    <location>
        <begin position="1"/>
        <end position="71"/>
    </location>
</feature>
<reference evidence="13 14" key="2">
    <citation type="submission" date="2016-05" db="EMBL/GenBank/DDBJ databases">
        <title>First whole genome sequencing of Entamoeba histolytica HM1:IMSS-clone-6.</title>
        <authorList>
            <person name="Mukherjee Avik.K."/>
            <person name="Izumyama S."/>
            <person name="Nakada-Tsukui K."/>
            <person name="Nozaki T."/>
        </authorList>
    </citation>
    <scope>NUCLEOTIDE SEQUENCE [LARGE SCALE GENOMIC DNA]</scope>
    <source>
        <strain evidence="13 14">HM1:IMSS clone 6</strain>
    </source>
</reference>
<reference evidence="12" key="1">
    <citation type="submission" date="2012-06" db="EMBL/GenBank/DDBJ databases">
        <title>Short 5' UTR of Entamoeba genes.</title>
        <authorList>
            <person name="Hiranuka K."/>
            <person name="Kumagai M."/>
            <person name="Wakaguri H."/>
            <person name="Suzuki Y."/>
            <person name="Sugano S."/>
            <person name="Watanabe J."/>
            <person name="Makioka A."/>
        </authorList>
    </citation>
    <scope>NUCLEOTIDE SEQUENCE</scope>
    <source>
        <strain evidence="12">HM-1:IMSS</strain>
    </source>
</reference>
<feature type="transmembrane region" description="Helical" evidence="10">
    <location>
        <begin position="175"/>
        <end position="198"/>
    </location>
</feature>
<dbReference type="VEuPathDB" id="AmoebaDB:EHI_076870"/>
<dbReference type="OMA" id="FSQSTMP"/>
<dbReference type="Proteomes" id="UP000078387">
    <property type="component" value="Unassembled WGS sequence"/>
</dbReference>
<dbReference type="Pfam" id="PF00240">
    <property type="entry name" value="ubiquitin"/>
    <property type="match status" value="1"/>
</dbReference>
<keyword evidence="6 10" id="KW-1133">Transmembrane helix</keyword>
<feature type="transmembrane region" description="Helical" evidence="10">
    <location>
        <begin position="233"/>
        <end position="254"/>
    </location>
</feature>
<evidence type="ECO:0000256" key="5">
    <source>
        <dbReference type="ARBA" id="ARBA00022857"/>
    </source>
</evidence>
<evidence type="ECO:0000256" key="10">
    <source>
        <dbReference type="SAM" id="Phobius"/>
    </source>
</evidence>
<organism evidence="13 14">
    <name type="scientific">Entamoeba histolytica</name>
    <dbReference type="NCBI Taxonomy" id="5759"/>
    <lineage>
        <taxon>Eukaryota</taxon>
        <taxon>Amoebozoa</taxon>
        <taxon>Evosea</taxon>
        <taxon>Archamoebae</taxon>
        <taxon>Mastigamoebida</taxon>
        <taxon>Entamoebidae</taxon>
        <taxon>Entamoeba</taxon>
    </lineage>
</organism>
<dbReference type="InterPro" id="IPR001104">
    <property type="entry name" value="3-oxo-5_a-steroid_4-DH_C"/>
</dbReference>
<comment type="similarity">
    <text evidence="2">Belongs to the steroid 5-alpha reductase family.</text>
</comment>
<dbReference type="PROSITE" id="PS50053">
    <property type="entry name" value="UBIQUITIN_2"/>
    <property type="match status" value="1"/>
</dbReference>
<gene>
    <name evidence="13" type="ORF">CL6EHI_076870</name>
</gene>
<dbReference type="PANTHER" id="PTHR10556">
    <property type="entry name" value="3-OXO-5-ALPHA-STEROID 4-DEHYDROGENASE"/>
    <property type="match status" value="1"/>
</dbReference>
<evidence type="ECO:0000259" key="11">
    <source>
        <dbReference type="PROSITE" id="PS50053"/>
    </source>
</evidence>
<dbReference type="VEuPathDB" id="AmoebaDB:EHI5A_011630"/>
<evidence type="ECO:0000313" key="14">
    <source>
        <dbReference type="Proteomes" id="UP000078387"/>
    </source>
</evidence>
<keyword evidence="9 10" id="KW-0472">Membrane</keyword>
<evidence type="ECO:0000256" key="7">
    <source>
        <dbReference type="ARBA" id="ARBA00023002"/>
    </source>
</evidence>
<accession>A0A5K1UJQ1</accession>
<dbReference type="VEuPathDB" id="AmoebaDB:EHI8A_106070"/>
<dbReference type="GO" id="GO:0005789">
    <property type="term" value="C:endoplasmic reticulum membrane"/>
    <property type="evidence" value="ECO:0007669"/>
    <property type="project" value="UniProtKB-SubCell"/>
</dbReference>
<keyword evidence="5" id="KW-0521">NADP</keyword>
<feature type="transmembrane region" description="Helical" evidence="10">
    <location>
        <begin position="152"/>
        <end position="168"/>
    </location>
</feature>
<dbReference type="GO" id="GO:0042761">
    <property type="term" value="P:very long-chain fatty acid biosynthetic process"/>
    <property type="evidence" value="ECO:0007669"/>
    <property type="project" value="TreeGrafter"/>
</dbReference>
<dbReference type="Gene3D" id="3.10.20.90">
    <property type="entry name" value="Phosphatidylinositol 3-kinase Catalytic Subunit, Chain A, domain 1"/>
    <property type="match status" value="1"/>
</dbReference>
<evidence type="ECO:0000256" key="9">
    <source>
        <dbReference type="ARBA" id="ARBA00023136"/>
    </source>
</evidence>
<evidence type="ECO:0000313" key="12">
    <source>
        <dbReference type="EMBL" id="BAN37819.1"/>
    </source>
</evidence>
<comment type="subcellular location">
    <subcellularLocation>
        <location evidence="1">Endoplasmic reticulum membrane</location>
        <topology evidence="1">Multi-pass membrane protein</topology>
    </subcellularLocation>
</comment>
<dbReference type="Pfam" id="PF02544">
    <property type="entry name" value="Steroid_dh"/>
    <property type="match status" value="1"/>
</dbReference>
<feature type="transmembrane region" description="Helical" evidence="10">
    <location>
        <begin position="82"/>
        <end position="105"/>
    </location>
</feature>
<evidence type="ECO:0000256" key="8">
    <source>
        <dbReference type="ARBA" id="ARBA00023098"/>
    </source>
</evidence>
<evidence type="ECO:0000256" key="4">
    <source>
        <dbReference type="ARBA" id="ARBA00022692"/>
    </source>
</evidence>
<proteinExistence type="evidence at transcript level"/>
<protein>
    <submittedName>
        <fullName evidence="13">3-oxo 5 alpha-steroid 4-dehydrogenase domain-contai</fullName>
    </submittedName>
    <submittedName>
        <fullName evidence="12">3-oxo-5-alpha-steroid 4-dehydrogenase domain-containing protein</fullName>
    </submittedName>
</protein>
<accession>A0A060N034</accession>
<dbReference type="InterPro" id="IPR039357">
    <property type="entry name" value="SRD5A/TECR"/>
</dbReference>
<dbReference type="VEuPathDB" id="AmoebaDB:EHI7A_024010"/>
<dbReference type="HOGENOM" id="CLU_059260_0_0_1"/>
<evidence type="ECO:0000256" key="2">
    <source>
        <dbReference type="ARBA" id="ARBA00007742"/>
    </source>
</evidence>
<evidence type="ECO:0000313" key="13">
    <source>
        <dbReference type="EMBL" id="GAT95596.1"/>
    </source>
</evidence>
<evidence type="ECO:0000256" key="6">
    <source>
        <dbReference type="ARBA" id="ARBA00022989"/>
    </source>
</evidence>
<dbReference type="VEuPathDB" id="AmoebaDB:KM1_014450"/>
<keyword evidence="8" id="KW-0443">Lipid metabolism</keyword>
<name>A0A5K1UJQ1_ENTHI</name>
<sequence>MVKILYKGNTYTVETELTKQVRELRFDIEKVVGLKACRQRLWYQKGEEKVVLEVDKTLQESGVTEDTPIEMKDLGAQLPFRFVYICEYVGPLALYVLIYLISLLAGYPSLLQNKLAVIMWVIHYIKRIVETIYVHEFGDMTMPVFNLYKNCTYYYGFAIAVAINVNFFPRENCSILIILGLIGMIVSIISNGYCHLLLKQLRTPGSQEWKMPHGFLFEYITCANYFCEIMTWIFFNVMTGFSFFGIAFSCCGIYQMREWAYQRHQKYLHMFPDYPKRWILIPFIY</sequence>
<dbReference type="EMBL" id="AK419106">
    <property type="protein sequence ID" value="BAN37819.1"/>
    <property type="molecule type" value="mRNA"/>
</dbReference>
<dbReference type="AlphaFoldDB" id="A0A5K1UJQ1"/>
<dbReference type="InterPro" id="IPR000626">
    <property type="entry name" value="Ubiquitin-like_dom"/>
</dbReference>
<dbReference type="EMBL" id="BDEQ01000001">
    <property type="protein sequence ID" value="GAT95596.1"/>
    <property type="molecule type" value="Genomic_DNA"/>
</dbReference>
<dbReference type="InterPro" id="IPR029071">
    <property type="entry name" value="Ubiquitin-like_domsf"/>
</dbReference>
<keyword evidence="3" id="KW-0444">Lipid biosynthesis</keyword>
<dbReference type="SUPFAM" id="SSF54236">
    <property type="entry name" value="Ubiquitin-like"/>
    <property type="match status" value="1"/>
</dbReference>
<evidence type="ECO:0000256" key="1">
    <source>
        <dbReference type="ARBA" id="ARBA00004477"/>
    </source>
</evidence>
<keyword evidence="4 10" id="KW-0812">Transmembrane</keyword>
<evidence type="ECO:0000256" key="3">
    <source>
        <dbReference type="ARBA" id="ARBA00022516"/>
    </source>
</evidence>
<dbReference type="PROSITE" id="PS50244">
    <property type="entry name" value="S5A_REDUCTASE"/>
    <property type="match status" value="1"/>
</dbReference>
<dbReference type="GO" id="GO:0016627">
    <property type="term" value="F:oxidoreductase activity, acting on the CH-CH group of donors"/>
    <property type="evidence" value="ECO:0007669"/>
    <property type="project" value="InterPro"/>
</dbReference>
<keyword evidence="7" id="KW-0560">Oxidoreductase</keyword>